<dbReference type="SMART" id="SM00901">
    <property type="entry name" value="FRG"/>
    <property type="match status" value="1"/>
</dbReference>
<proteinExistence type="predicted"/>
<dbReference type="Proteomes" id="UP000463051">
    <property type="component" value="Unassembled WGS sequence"/>
</dbReference>
<dbReference type="AlphaFoldDB" id="A0A7X2L2Q5"/>
<reference evidence="2 3" key="1">
    <citation type="submission" date="2019-11" db="EMBL/GenBank/DDBJ databases">
        <title>Paenibacillus monticola sp. nov., a novel PGPR strain isolated from mountain sample in China.</title>
        <authorList>
            <person name="Zhao Q."/>
            <person name="Li H.-P."/>
            <person name="Zhang J.-L."/>
        </authorList>
    </citation>
    <scope>NUCLEOTIDE SEQUENCE [LARGE SCALE GENOMIC DNA]</scope>
    <source>
        <strain evidence="2 3">LC-T2</strain>
    </source>
</reference>
<organism evidence="2 3">
    <name type="scientific">Paenibacillus monticola</name>
    <dbReference type="NCBI Taxonomy" id="2666075"/>
    <lineage>
        <taxon>Bacteria</taxon>
        <taxon>Bacillati</taxon>
        <taxon>Bacillota</taxon>
        <taxon>Bacilli</taxon>
        <taxon>Bacillales</taxon>
        <taxon>Paenibacillaceae</taxon>
        <taxon>Paenibacillus</taxon>
    </lineage>
</organism>
<evidence type="ECO:0000313" key="2">
    <source>
        <dbReference type="EMBL" id="MRN54669.1"/>
    </source>
</evidence>
<protein>
    <submittedName>
        <fullName evidence="2">FRG domain-containing protein</fullName>
    </submittedName>
</protein>
<accession>A0A7X2L2Q5</accession>
<gene>
    <name evidence="2" type="ORF">GJB61_16925</name>
</gene>
<comment type="caution">
    <text evidence="2">The sequence shown here is derived from an EMBL/GenBank/DDBJ whole genome shotgun (WGS) entry which is preliminary data.</text>
</comment>
<feature type="domain" description="FRG" evidence="1">
    <location>
        <begin position="174"/>
        <end position="267"/>
    </location>
</feature>
<dbReference type="Pfam" id="PF08867">
    <property type="entry name" value="FRG"/>
    <property type="match status" value="1"/>
</dbReference>
<keyword evidence="3" id="KW-1185">Reference proteome</keyword>
<dbReference type="InterPro" id="IPR014966">
    <property type="entry name" value="FRG-dom"/>
</dbReference>
<name>A0A7X2L2Q5_9BACL</name>
<evidence type="ECO:0000313" key="3">
    <source>
        <dbReference type="Proteomes" id="UP000463051"/>
    </source>
</evidence>
<sequence length="429" mass="50101">MITFFFFFFFEEMYKDPFIKKAYQIICKDKLIPDRYCDIGEYIHGRLKKEELQMALRSIDSPFTELYATSYPKEMSIESKWSSYHQQYLQNSSPDDMQYVEAQAVLNWMFRTYGNVTDRMEAARELTKMLEEAFAIKGSLTFVQGIIYVSSEMDLQLISSVNDFYKAVSEISAAGKELLYRGHTNVNHVLVPSVMRNNQWRMHERDMYNELLIQCPREFEKLKSHLDCLVQMQHYGLPTRLLDITHNPLVALYFACEREENTFGEIIVFQENSTNIKYPQSDTVSILASLPLFNYTDQQMFYEHAANSELGKAEFNKRIDRLLHEVKLEKPAFRDEIDQADLLNCYVVLPTKNNSRILKQDGAFILCGLSDSNPATINKLRYKEDSGKTQLYIITNKKGILKQLETFSINKASLFPEIDDVADYIKNKY</sequence>
<dbReference type="EMBL" id="WJXB01000005">
    <property type="protein sequence ID" value="MRN54669.1"/>
    <property type="molecule type" value="Genomic_DNA"/>
</dbReference>
<evidence type="ECO:0000259" key="1">
    <source>
        <dbReference type="SMART" id="SM00901"/>
    </source>
</evidence>